<keyword evidence="4" id="KW-0833">Ubl conjugation pathway</keyword>
<reference evidence="7" key="1">
    <citation type="journal article" date="2020" name="Fungal Divers.">
        <title>Resolving the Mortierellaceae phylogeny through synthesis of multi-gene phylogenetics and phylogenomics.</title>
        <authorList>
            <person name="Vandepol N."/>
            <person name="Liber J."/>
            <person name="Desiro A."/>
            <person name="Na H."/>
            <person name="Kennedy M."/>
            <person name="Barry K."/>
            <person name="Grigoriev I.V."/>
            <person name="Miller A.N."/>
            <person name="O'Donnell K."/>
            <person name="Stajich J.E."/>
            <person name="Bonito G."/>
        </authorList>
    </citation>
    <scope>NUCLEOTIDE SEQUENCE</scope>
    <source>
        <strain evidence="7">NVP1</strain>
    </source>
</reference>
<dbReference type="PANTHER" id="PTHR14957">
    <property type="entry name" value="UBIQUITIN-LIKE-CONJUGATING ENZYME ATG10"/>
    <property type="match status" value="1"/>
</dbReference>
<dbReference type="GO" id="GO:0005829">
    <property type="term" value="C:cytosol"/>
    <property type="evidence" value="ECO:0007669"/>
    <property type="project" value="TreeGrafter"/>
</dbReference>
<dbReference type="AlphaFoldDB" id="A0A9P5VQU2"/>
<dbReference type="GO" id="GO:0000422">
    <property type="term" value="P:autophagy of mitochondrion"/>
    <property type="evidence" value="ECO:0007669"/>
    <property type="project" value="TreeGrafter"/>
</dbReference>
<evidence type="ECO:0000313" key="7">
    <source>
        <dbReference type="EMBL" id="KAF9337381.1"/>
    </source>
</evidence>
<proteinExistence type="inferred from homology"/>
<dbReference type="PANTHER" id="PTHR14957:SF1">
    <property type="entry name" value="UBIQUITIN-LIKE-CONJUGATING ENZYME ATG10"/>
    <property type="match status" value="1"/>
</dbReference>
<gene>
    <name evidence="7" type="ORF">BG006_005008</name>
</gene>
<dbReference type="Gene3D" id="3.30.1460.50">
    <property type="match status" value="1"/>
</dbReference>
<evidence type="ECO:0000256" key="4">
    <source>
        <dbReference type="ARBA" id="ARBA00022786"/>
    </source>
</evidence>
<dbReference type="GO" id="GO:0061651">
    <property type="term" value="F:Atg12 conjugating enzyme activity"/>
    <property type="evidence" value="ECO:0007669"/>
    <property type="project" value="TreeGrafter"/>
</dbReference>
<name>A0A9P5VQU2_9FUNG</name>
<accession>A0A9P5VQU2</accession>
<evidence type="ECO:0000256" key="1">
    <source>
        <dbReference type="ARBA" id="ARBA00005696"/>
    </source>
</evidence>
<evidence type="ECO:0000256" key="6">
    <source>
        <dbReference type="ARBA" id="ARBA00029833"/>
    </source>
</evidence>
<organism evidence="7 8">
    <name type="scientific">Podila minutissima</name>
    <dbReference type="NCBI Taxonomy" id="64525"/>
    <lineage>
        <taxon>Eukaryota</taxon>
        <taxon>Fungi</taxon>
        <taxon>Fungi incertae sedis</taxon>
        <taxon>Mucoromycota</taxon>
        <taxon>Mortierellomycotina</taxon>
        <taxon>Mortierellomycetes</taxon>
        <taxon>Mortierellales</taxon>
        <taxon>Mortierellaceae</taxon>
        <taxon>Podila</taxon>
    </lineage>
</organism>
<protein>
    <recommendedName>
        <fullName evidence="2">Ubiquitin-like-conjugating enzyme ATG10</fullName>
    </recommendedName>
    <alternativeName>
        <fullName evidence="6">Autophagy-related protein 10</fullName>
    </alternativeName>
</protein>
<keyword evidence="5" id="KW-0072">Autophagy</keyword>
<dbReference type="GO" id="GO:0032446">
    <property type="term" value="P:protein modification by small protein conjugation"/>
    <property type="evidence" value="ECO:0007669"/>
    <property type="project" value="TreeGrafter"/>
</dbReference>
<evidence type="ECO:0000256" key="5">
    <source>
        <dbReference type="ARBA" id="ARBA00023006"/>
    </source>
</evidence>
<dbReference type="InterPro" id="IPR007135">
    <property type="entry name" value="Atg3/Atg10"/>
</dbReference>
<comment type="caution">
    <text evidence="7">The sequence shown here is derived from an EMBL/GenBank/DDBJ whole genome shotgun (WGS) entry which is preliminary data.</text>
</comment>
<evidence type="ECO:0000256" key="2">
    <source>
        <dbReference type="ARBA" id="ARBA00021099"/>
    </source>
</evidence>
<evidence type="ECO:0000313" key="8">
    <source>
        <dbReference type="Proteomes" id="UP000696485"/>
    </source>
</evidence>
<keyword evidence="3" id="KW-0808">Transferase</keyword>
<keyword evidence="8" id="KW-1185">Reference proteome</keyword>
<sequence>MTPSPSARLSYGDFEIAIKAFLDQVNGHVPWTFFEYKEPRSTSSRGYLALNRLQHTHKATDTENDEENLSPNTDAGMLDCLASIGDDLEEEEDESQLSLSRDGAHDEFLSVSYHIVFSPSYQVPVLYFNAFTSDSTTPVGLDQIYHSLVPHEWRDTVRNSGLTGGISQQDHPIFNIPYYYMHPCETVSLMETVLAANPDRFETQEAFLKSYITAWLSFTGQAIGLSLPVEIARE</sequence>
<dbReference type="EMBL" id="JAAAUY010000028">
    <property type="protein sequence ID" value="KAF9337381.1"/>
    <property type="molecule type" value="Genomic_DNA"/>
</dbReference>
<comment type="similarity">
    <text evidence="1">Belongs to the ATG10 family.</text>
</comment>
<dbReference type="Pfam" id="PF03987">
    <property type="entry name" value="Autophagy_act_C"/>
    <property type="match status" value="1"/>
</dbReference>
<evidence type="ECO:0000256" key="3">
    <source>
        <dbReference type="ARBA" id="ARBA00022679"/>
    </source>
</evidence>
<dbReference type="GO" id="GO:0000045">
    <property type="term" value="P:autophagosome assembly"/>
    <property type="evidence" value="ECO:0007669"/>
    <property type="project" value="TreeGrafter"/>
</dbReference>
<dbReference type="Proteomes" id="UP000696485">
    <property type="component" value="Unassembled WGS sequence"/>
</dbReference>